<dbReference type="Proteomes" id="UP001254848">
    <property type="component" value="Unassembled WGS sequence"/>
</dbReference>
<protein>
    <submittedName>
        <fullName evidence="1">GIY-YIG nuclease family protein</fullName>
    </submittedName>
</protein>
<proteinExistence type="predicted"/>
<gene>
    <name evidence="1" type="ORF">Q4T40_16910</name>
</gene>
<sequence>MDRRKELKLAYKETPRPMGVYVIRNNATGKLLVGASMNLPAAFNSQSFQLKMKVNRCKELQADWDRYGNDAFAFEVLEQIDAAKVPQEEWRKAVAALEEKWLEKLQPYDDKGYNARRKEKAAR</sequence>
<dbReference type="InterPro" id="IPR035901">
    <property type="entry name" value="GIY-YIG_endonuc_sf"/>
</dbReference>
<dbReference type="SUPFAM" id="SSF82771">
    <property type="entry name" value="GIY-YIG endonuclease"/>
    <property type="match status" value="1"/>
</dbReference>
<dbReference type="Gene3D" id="3.40.1440.10">
    <property type="entry name" value="GIY-YIG endonuclease"/>
    <property type="match status" value="1"/>
</dbReference>
<organism evidence="1 2">
    <name type="scientific">Anaeroselena agilis</name>
    <dbReference type="NCBI Taxonomy" id="3063788"/>
    <lineage>
        <taxon>Bacteria</taxon>
        <taxon>Bacillati</taxon>
        <taxon>Bacillota</taxon>
        <taxon>Negativicutes</taxon>
        <taxon>Acetonemataceae</taxon>
        <taxon>Anaeroselena</taxon>
    </lineage>
</organism>
<dbReference type="EMBL" id="JAUOZS010000001">
    <property type="protein sequence ID" value="MDT8902925.1"/>
    <property type="molecule type" value="Genomic_DNA"/>
</dbReference>
<comment type="caution">
    <text evidence="1">The sequence shown here is derived from an EMBL/GenBank/DDBJ whole genome shotgun (WGS) entry which is preliminary data.</text>
</comment>
<dbReference type="CDD" id="cd10451">
    <property type="entry name" value="GIY-YIG_LuxR_like"/>
    <property type="match status" value="1"/>
</dbReference>
<accession>A0ABU3P1J5</accession>
<keyword evidence="2" id="KW-1185">Reference proteome</keyword>
<reference evidence="1 2" key="1">
    <citation type="submission" date="2023-07" db="EMBL/GenBank/DDBJ databases">
        <title>The novel representative of Negativicutes class, Anaeroselena agilis gen. nov. sp. nov.</title>
        <authorList>
            <person name="Prokofeva M.I."/>
            <person name="Elcheninov A.G."/>
            <person name="Klyukina A."/>
            <person name="Kublanov I.V."/>
            <person name="Frolov E.N."/>
            <person name="Podosokorskaya O.A."/>
        </authorList>
    </citation>
    <scope>NUCLEOTIDE SEQUENCE [LARGE SCALE GENOMIC DNA]</scope>
    <source>
        <strain evidence="1 2">4137-cl</strain>
    </source>
</reference>
<evidence type="ECO:0000313" key="1">
    <source>
        <dbReference type="EMBL" id="MDT8902925.1"/>
    </source>
</evidence>
<dbReference type="RefSeq" id="WP_413781391.1">
    <property type="nucleotide sequence ID" value="NZ_JAUOZS010000001.1"/>
</dbReference>
<evidence type="ECO:0000313" key="2">
    <source>
        <dbReference type="Proteomes" id="UP001254848"/>
    </source>
</evidence>
<name>A0ABU3P1J5_9FIRM</name>